<feature type="region of interest" description="Disordered" evidence="1">
    <location>
        <begin position="446"/>
        <end position="503"/>
    </location>
</feature>
<keyword evidence="4" id="KW-1185">Reference proteome</keyword>
<feature type="compositionally biased region" description="Low complexity" evidence="1">
    <location>
        <begin position="464"/>
        <end position="478"/>
    </location>
</feature>
<feature type="compositionally biased region" description="Polar residues" evidence="1">
    <location>
        <begin position="212"/>
        <end position="221"/>
    </location>
</feature>
<feature type="compositionally biased region" description="Polar residues" evidence="1">
    <location>
        <begin position="229"/>
        <end position="248"/>
    </location>
</feature>
<accession>A0A8H7W6I5</accession>
<name>A0A8H7W6I5_9HELO</name>
<feature type="region of interest" description="Disordered" evidence="1">
    <location>
        <begin position="59"/>
        <end position="83"/>
    </location>
</feature>
<dbReference type="PROSITE" id="PS50090">
    <property type="entry name" value="MYB_LIKE"/>
    <property type="match status" value="1"/>
</dbReference>
<feature type="domain" description="Myb-like" evidence="2">
    <location>
        <begin position="338"/>
        <end position="386"/>
    </location>
</feature>
<gene>
    <name evidence="3" type="ORF">IFR04_007907</name>
</gene>
<proteinExistence type="predicted"/>
<protein>
    <recommendedName>
        <fullName evidence="2">Myb-like domain-containing protein</fullName>
    </recommendedName>
</protein>
<dbReference type="OrthoDB" id="5421421at2759"/>
<sequence>MPKTKQEYCQNDNIYLLNHLGRTQAEDLAPYSARSGVSSFNLPVNYGSTLVTPVSMTSSPALTTKSMPSNSEPDIKLSPGSLSPTYGIYSPDSDFDSKYNPPMKHKESSGVLHISTSDNFFPPGSPYVCSSPYWGNFGVSAPSQSAKTSDSSSNFHQSPHMQSSGGYSSNDYYSRNQTPALSASSWRSSATPIQIAPSPPSPPILQAPTPSTLKPATSRYNTGGRRQHSTNSNRMSRPFQKSTQQNYAPISHCHSSKVHKTNSKRSKTPSGFYEKLMAAADLCEVTDQERVLLQFAVRDNLPWIELRDKFNAIFPGKYIQSAALQMKKKRLIEKLQGWTEAEKLALEKSVEKNGTKWVAVSRSMKSCGAKSKWSAEACQKQWEELRPKDSFSPYEMAQTSDYRRQRTSSSDYTQLSVDQQAWSDGANSIHHSPFADDSGQLVSALSSATMDDTRSRTASDASAQLQLQQQHLRHVQQQMDYGRQPHHQGQQQQSRNGSWTPGA</sequence>
<comment type="caution">
    <text evidence="3">The sequence shown here is derived from an EMBL/GenBank/DDBJ whole genome shotgun (WGS) entry which is preliminary data.</text>
</comment>
<organism evidence="3 4">
    <name type="scientific">Cadophora malorum</name>
    <dbReference type="NCBI Taxonomy" id="108018"/>
    <lineage>
        <taxon>Eukaryota</taxon>
        <taxon>Fungi</taxon>
        <taxon>Dikarya</taxon>
        <taxon>Ascomycota</taxon>
        <taxon>Pezizomycotina</taxon>
        <taxon>Leotiomycetes</taxon>
        <taxon>Helotiales</taxon>
        <taxon>Ploettnerulaceae</taxon>
        <taxon>Cadophora</taxon>
    </lineage>
</organism>
<feature type="compositionally biased region" description="Low complexity" evidence="1">
    <location>
        <begin position="163"/>
        <end position="174"/>
    </location>
</feature>
<dbReference type="InterPro" id="IPR001005">
    <property type="entry name" value="SANT/Myb"/>
</dbReference>
<dbReference type="AlphaFoldDB" id="A0A8H7W6I5"/>
<dbReference type="EMBL" id="JAFJYH010000116">
    <property type="protein sequence ID" value="KAG4418960.1"/>
    <property type="molecule type" value="Genomic_DNA"/>
</dbReference>
<evidence type="ECO:0000313" key="3">
    <source>
        <dbReference type="EMBL" id="KAG4418960.1"/>
    </source>
</evidence>
<dbReference type="Pfam" id="PF13921">
    <property type="entry name" value="Myb_DNA-bind_6"/>
    <property type="match status" value="1"/>
</dbReference>
<dbReference type="CDD" id="cd00167">
    <property type="entry name" value="SANT"/>
    <property type="match status" value="1"/>
</dbReference>
<evidence type="ECO:0000313" key="4">
    <source>
        <dbReference type="Proteomes" id="UP000664132"/>
    </source>
</evidence>
<feature type="compositionally biased region" description="Polar residues" evidence="1">
    <location>
        <begin position="59"/>
        <end position="72"/>
    </location>
</feature>
<feature type="compositionally biased region" description="Polar residues" evidence="1">
    <location>
        <begin position="141"/>
        <end position="162"/>
    </location>
</feature>
<reference evidence="3" key="1">
    <citation type="submission" date="2021-02" db="EMBL/GenBank/DDBJ databases">
        <title>Genome sequence Cadophora malorum strain M34.</title>
        <authorList>
            <person name="Stefanovic E."/>
            <person name="Vu D."/>
            <person name="Scully C."/>
            <person name="Dijksterhuis J."/>
            <person name="Roader J."/>
            <person name="Houbraken J."/>
        </authorList>
    </citation>
    <scope>NUCLEOTIDE SEQUENCE</scope>
    <source>
        <strain evidence="3">M34</strain>
    </source>
</reference>
<evidence type="ECO:0000256" key="1">
    <source>
        <dbReference type="SAM" id="MobiDB-lite"/>
    </source>
</evidence>
<evidence type="ECO:0000259" key="2">
    <source>
        <dbReference type="PROSITE" id="PS50090"/>
    </source>
</evidence>
<dbReference type="Proteomes" id="UP000664132">
    <property type="component" value="Unassembled WGS sequence"/>
</dbReference>
<feature type="compositionally biased region" description="Polar residues" evidence="1">
    <location>
        <begin position="494"/>
        <end position="503"/>
    </location>
</feature>
<feature type="region of interest" description="Disordered" evidence="1">
    <location>
        <begin position="141"/>
        <end position="248"/>
    </location>
</feature>
<dbReference type="SMART" id="SM00717">
    <property type="entry name" value="SANT"/>
    <property type="match status" value="1"/>
</dbReference>
<feature type="compositionally biased region" description="Polar residues" evidence="1">
    <location>
        <begin position="175"/>
        <end position="187"/>
    </location>
</feature>